<dbReference type="GO" id="GO:0006729">
    <property type="term" value="P:tetrahydrobiopterin biosynthetic process"/>
    <property type="evidence" value="ECO:0007669"/>
    <property type="project" value="InterPro"/>
</dbReference>
<protein>
    <recommendedName>
        <fullName evidence="4">Putative pterin-4-alpha-carbinolamine dehydratase</fullName>
        <shortName evidence="4">PHS</shortName>
        <ecNumber evidence="4">4.2.1.96</ecNumber>
    </recommendedName>
    <alternativeName>
        <fullName evidence="4">4-alpha-hydroxy-tetrahydropterin dehydratase</fullName>
    </alternativeName>
    <alternativeName>
        <fullName evidence="4">Pterin carbinolamine dehydratase</fullName>
        <shortName evidence="4">PCD</shortName>
    </alternativeName>
</protein>
<dbReference type="Proteomes" id="UP000245423">
    <property type="component" value="Chromosome 1"/>
</dbReference>
<dbReference type="PANTHER" id="PTHR42805:SF1">
    <property type="entry name" value="PTERIN-4-ALPHA-CARBINOLAMINE DEHYDRATASE-RELATED"/>
    <property type="match status" value="1"/>
</dbReference>
<dbReference type="HAMAP" id="MF_00434">
    <property type="entry name" value="Pterin_4_alpha"/>
    <property type="match status" value="1"/>
</dbReference>
<dbReference type="OrthoDB" id="9800108at2"/>
<dbReference type="InterPro" id="IPR036428">
    <property type="entry name" value="PCD_sf"/>
</dbReference>
<dbReference type="EMBL" id="LT669839">
    <property type="protein sequence ID" value="SHD75787.1"/>
    <property type="molecule type" value="Genomic_DNA"/>
</dbReference>
<dbReference type="RefSeq" id="WP_005582336.1">
    <property type="nucleotide sequence ID" value="NZ_LT669839.1"/>
</dbReference>
<reference evidence="5 6" key="1">
    <citation type="submission" date="2016-11" db="EMBL/GenBank/DDBJ databases">
        <authorList>
            <person name="Manzoor S."/>
        </authorList>
    </citation>
    <scope>NUCLEOTIDE SEQUENCE [LARGE SCALE GENOMIC DNA]</scope>
    <source>
        <strain evidence="5">Clostridium ultunense strain Esp</strain>
    </source>
</reference>
<evidence type="ECO:0000313" key="6">
    <source>
        <dbReference type="Proteomes" id="UP000245423"/>
    </source>
</evidence>
<dbReference type="Gene3D" id="3.30.1360.20">
    <property type="entry name" value="Transcriptional coactivator/pterin dehydratase"/>
    <property type="match status" value="1"/>
</dbReference>
<dbReference type="GO" id="GO:0008124">
    <property type="term" value="F:4-alpha-hydroxytetrahydrobiopterin dehydratase activity"/>
    <property type="evidence" value="ECO:0007669"/>
    <property type="project" value="UniProtKB-UniRule"/>
</dbReference>
<dbReference type="AlphaFoldDB" id="M1YQG3"/>
<evidence type="ECO:0000256" key="3">
    <source>
        <dbReference type="ARBA" id="ARBA00023239"/>
    </source>
</evidence>
<comment type="catalytic activity">
    <reaction evidence="1 4">
        <text>(4aS,6R)-4a-hydroxy-L-erythro-5,6,7,8-tetrahydrobiopterin = (6R)-L-erythro-6,7-dihydrobiopterin + H2O</text>
        <dbReference type="Rhea" id="RHEA:11920"/>
        <dbReference type="ChEBI" id="CHEBI:15377"/>
        <dbReference type="ChEBI" id="CHEBI:15642"/>
        <dbReference type="ChEBI" id="CHEBI:43120"/>
        <dbReference type="EC" id="4.2.1.96"/>
    </reaction>
</comment>
<gene>
    <name evidence="5" type="ORF">CUESP1_0397</name>
</gene>
<comment type="similarity">
    <text evidence="2 4">Belongs to the pterin-4-alpha-carbinolamine dehydratase family.</text>
</comment>
<dbReference type="SUPFAM" id="SSF55248">
    <property type="entry name" value="PCD-like"/>
    <property type="match status" value="1"/>
</dbReference>
<dbReference type="HOGENOM" id="CLU_081974_2_2_9"/>
<dbReference type="InterPro" id="IPR001533">
    <property type="entry name" value="Pterin_deHydtase"/>
</dbReference>
<organism evidence="5 6">
    <name type="scientific">[Clostridium] ultunense Esp</name>
    <dbReference type="NCBI Taxonomy" id="1288971"/>
    <lineage>
        <taxon>Bacteria</taxon>
        <taxon>Bacillati</taxon>
        <taxon>Bacillota</taxon>
        <taxon>Tissierellia</taxon>
        <taxon>Tissierellales</taxon>
        <taxon>Tepidimicrobiaceae</taxon>
        <taxon>Schnuerera</taxon>
    </lineage>
</organism>
<name>M1YQG3_9FIRM</name>
<dbReference type="PANTHER" id="PTHR42805">
    <property type="entry name" value="PTERIN-4-ALPHA-CARBINOLAMINE DEHYDRATASE-RELATED"/>
    <property type="match status" value="1"/>
</dbReference>
<evidence type="ECO:0000256" key="2">
    <source>
        <dbReference type="ARBA" id="ARBA00006472"/>
    </source>
</evidence>
<accession>M1YQG3</accession>
<evidence type="ECO:0000256" key="1">
    <source>
        <dbReference type="ARBA" id="ARBA00001554"/>
    </source>
</evidence>
<dbReference type="InterPro" id="IPR050376">
    <property type="entry name" value="Pterin-4-alpha-carb_dehyd"/>
</dbReference>
<proteinExistence type="inferred from homology"/>
<evidence type="ECO:0000313" key="5">
    <source>
        <dbReference type="EMBL" id="SHD75787.1"/>
    </source>
</evidence>
<sequence length="111" mass="12806">MENLTAKKCIPCSIGAPTLEPDEIKEYHKSLKDGWKVIDNKKIEKTYKFKNFKEALDFTNKVGNIAEDEGHHPDIYLSWGKVVIRLWTHKIGGLHENDFILAAKIDEIRLN</sequence>
<keyword evidence="3 4" id="KW-0456">Lyase</keyword>
<dbReference type="EC" id="4.2.1.96" evidence="4"/>
<dbReference type="Pfam" id="PF01329">
    <property type="entry name" value="Pterin_4a"/>
    <property type="match status" value="1"/>
</dbReference>
<dbReference type="CDD" id="cd00913">
    <property type="entry name" value="PCD_DCoH_subfamily_a"/>
    <property type="match status" value="1"/>
</dbReference>
<evidence type="ECO:0000256" key="4">
    <source>
        <dbReference type="HAMAP-Rule" id="MF_00434"/>
    </source>
</evidence>
<dbReference type="NCBIfam" id="NF002017">
    <property type="entry name" value="PRK00823.1-2"/>
    <property type="match status" value="1"/>
</dbReference>
<keyword evidence="6" id="KW-1185">Reference proteome</keyword>